<evidence type="ECO:0000256" key="4">
    <source>
        <dbReference type="SAM" id="MobiDB-lite"/>
    </source>
</evidence>
<dbReference type="InterPro" id="IPR038591">
    <property type="entry name" value="NolW-like_sf"/>
</dbReference>
<feature type="compositionally biased region" description="Basic and acidic residues" evidence="4">
    <location>
        <begin position="77"/>
        <end position="102"/>
    </location>
</feature>
<feature type="compositionally biased region" description="Low complexity" evidence="4">
    <location>
        <begin position="55"/>
        <end position="71"/>
    </location>
</feature>
<evidence type="ECO:0000256" key="3">
    <source>
        <dbReference type="ARBA" id="ARBA00023136"/>
    </source>
</evidence>
<dbReference type="InterPro" id="IPR050810">
    <property type="entry name" value="Bact_Secretion_Sys_Channel"/>
</dbReference>
<evidence type="ECO:0000313" key="8">
    <source>
        <dbReference type="Proteomes" id="UP000320176"/>
    </source>
</evidence>
<accession>A0A5C6AZG6</accession>
<feature type="signal peptide" evidence="5">
    <location>
        <begin position="1"/>
        <end position="24"/>
    </location>
</feature>
<evidence type="ECO:0000259" key="6">
    <source>
        <dbReference type="Pfam" id="PF03958"/>
    </source>
</evidence>
<sequence precursor="true">MPRPSYFHLICALVIACLATNVKADDTGAPITYRPGPDGQPVQVSPNPGGDANQPPGSNSPGKSGNPGDSSQPPGSDKPKDGDAKESAEPKVIRRGDHHKEDTESDPNELKATVGEDGKVAFQFRNQSWVGLIQWLADISDQPLDWQELPGDRVNLRSPGRYTVDETKDLFNRHLLSRGYTMLQMPGGMTVVKTENINPAIVPRVAVDQLDELQPNTFVRTSLDVGWLSAEKLAKELTPMISTNGRLTALTTTNRIEAMDAAVNLKQVATLLDRERDSVSREALAPEFKLRYIPAEDAKKMLEEFLGVEKKEAGPMTPQQMQAMQRMQQQNGGQPMPEKKEVDVSIVANVRQNSVIIRAPVDRIAVASEFINRIDVPGQSMMSLADVESRVAVFRLYSLDPEKLIEIISEMNVLEPSTRVRTDSDNNAVIVNGGAADRFIIEKLIARLDGSGRKFEVLQLRRLDANEVAESIGFLMGKDKDKDDSNSSSRRYSYYGYGFGDQSESKKDEDEFRVAANAQYRQVLLWANETEMEQVTNLLVKLGELPPPGGSQRTYRRIDAAATPETYEYLQQIRKQWERMSGNPLELPDKEAFAEPDESKSSASDSSKDEDKPIEIEESKDKSESETPEAESDKPKAGEKRVLDETITHLAPSVGDLADNPFQPPVSSEQFLTNVLQDGSPTQGSDDSTDQPTIQSAADFDRAFGGPAAADSKTNEKTDSATAAQKSAIRIELDARGNLILNSDDTEALDRLEDLMMQIQPPKRPYHVFQIEHGSAYIIKLNLEEYFADEEEGNDEADRLYRWWYDLDQEEESGPSGLGKNNSLRIVEDPDTKTLVVSGATDEQLKIITELIELWDVPDESSSARMRYTQLVTLEWGKAQKISDTIKEAYRDLLSSNDKTFSGGGGGGNRGGGEEGQDQKKRRDDSGSGLVDKENGRDGGGADFSFKGKLSIGVDEIGNTLLISAEGESLLGLVVEMVAKLDKASKPAGAVEVITLSGLTSEASIRSALKALGAQVDTTEASPQAPANDGKE</sequence>
<dbReference type="InterPro" id="IPR005644">
    <property type="entry name" value="NolW-like"/>
</dbReference>
<evidence type="ECO:0000313" key="7">
    <source>
        <dbReference type="EMBL" id="TWU04559.1"/>
    </source>
</evidence>
<dbReference type="RefSeq" id="WP_231741952.1">
    <property type="nucleotide sequence ID" value="NZ_CP151726.1"/>
</dbReference>
<dbReference type="PROSITE" id="PS51257">
    <property type="entry name" value="PROKAR_LIPOPROTEIN"/>
    <property type="match status" value="1"/>
</dbReference>
<dbReference type="GO" id="GO:0016020">
    <property type="term" value="C:membrane"/>
    <property type="evidence" value="ECO:0007669"/>
    <property type="project" value="UniProtKB-SubCell"/>
</dbReference>
<dbReference type="Proteomes" id="UP000320176">
    <property type="component" value="Unassembled WGS sequence"/>
</dbReference>
<evidence type="ECO:0000256" key="1">
    <source>
        <dbReference type="ARBA" id="ARBA00004370"/>
    </source>
</evidence>
<protein>
    <submittedName>
        <fullName evidence="7">Bacterial type II/III secretion system short domain protein</fullName>
    </submittedName>
</protein>
<dbReference type="Pfam" id="PF03958">
    <property type="entry name" value="Secretin_N"/>
    <property type="match status" value="2"/>
</dbReference>
<keyword evidence="2 5" id="KW-0732">Signal</keyword>
<dbReference type="GO" id="GO:0015627">
    <property type="term" value="C:type II protein secretion system complex"/>
    <property type="evidence" value="ECO:0007669"/>
    <property type="project" value="TreeGrafter"/>
</dbReference>
<gene>
    <name evidence="7" type="ORF">Pla52n_26010</name>
</gene>
<comment type="caution">
    <text evidence="7">The sequence shown here is derived from an EMBL/GenBank/DDBJ whole genome shotgun (WGS) entry which is preliminary data.</text>
</comment>
<feature type="region of interest" description="Disordered" evidence="4">
    <location>
        <begin position="897"/>
        <end position="939"/>
    </location>
</feature>
<feature type="region of interest" description="Disordered" evidence="4">
    <location>
        <begin position="583"/>
        <end position="641"/>
    </location>
</feature>
<evidence type="ECO:0000256" key="2">
    <source>
        <dbReference type="ARBA" id="ARBA00022729"/>
    </source>
</evidence>
<feature type="domain" description="NolW-like" evidence="6">
    <location>
        <begin position="288"/>
        <end position="379"/>
    </location>
</feature>
<feature type="region of interest" description="Disordered" evidence="4">
    <location>
        <begin position="703"/>
        <end position="722"/>
    </location>
</feature>
<keyword evidence="8" id="KW-1185">Reference proteome</keyword>
<dbReference type="EMBL" id="SJPN01000003">
    <property type="protein sequence ID" value="TWU04559.1"/>
    <property type="molecule type" value="Genomic_DNA"/>
</dbReference>
<feature type="domain" description="NolW-like" evidence="6">
    <location>
        <begin position="391"/>
        <end position="449"/>
    </location>
</feature>
<feature type="compositionally biased region" description="Basic and acidic residues" evidence="4">
    <location>
        <begin position="917"/>
        <end position="937"/>
    </location>
</feature>
<evidence type="ECO:0000256" key="5">
    <source>
        <dbReference type="SAM" id="SignalP"/>
    </source>
</evidence>
<feature type="compositionally biased region" description="Gly residues" evidence="4">
    <location>
        <begin position="902"/>
        <end position="911"/>
    </location>
</feature>
<reference evidence="7 8" key="1">
    <citation type="submission" date="2019-02" db="EMBL/GenBank/DDBJ databases">
        <title>Deep-cultivation of Planctomycetes and their phenomic and genomic characterization uncovers novel biology.</title>
        <authorList>
            <person name="Wiegand S."/>
            <person name="Jogler M."/>
            <person name="Boedeker C."/>
            <person name="Pinto D."/>
            <person name="Vollmers J."/>
            <person name="Rivas-Marin E."/>
            <person name="Kohn T."/>
            <person name="Peeters S.H."/>
            <person name="Heuer A."/>
            <person name="Rast P."/>
            <person name="Oberbeckmann S."/>
            <person name="Bunk B."/>
            <person name="Jeske O."/>
            <person name="Meyerdierks A."/>
            <person name="Storesund J.E."/>
            <person name="Kallscheuer N."/>
            <person name="Luecker S."/>
            <person name="Lage O.M."/>
            <person name="Pohl T."/>
            <person name="Merkel B.J."/>
            <person name="Hornburger P."/>
            <person name="Mueller R.-W."/>
            <person name="Bruemmer F."/>
            <person name="Labrenz M."/>
            <person name="Spormann A.M."/>
            <person name="Op Den Camp H."/>
            <person name="Overmann J."/>
            <person name="Amann R."/>
            <person name="Jetten M.S.M."/>
            <person name="Mascher T."/>
            <person name="Medema M.H."/>
            <person name="Devos D.P."/>
            <person name="Kaster A.-K."/>
            <person name="Ovreas L."/>
            <person name="Rohde M."/>
            <person name="Galperin M.Y."/>
            <person name="Jogler C."/>
        </authorList>
    </citation>
    <scope>NUCLEOTIDE SEQUENCE [LARGE SCALE GENOMIC DNA]</scope>
    <source>
        <strain evidence="7 8">Pla52n</strain>
    </source>
</reference>
<feature type="region of interest" description="Disordered" evidence="4">
    <location>
        <begin position="29"/>
        <end position="111"/>
    </location>
</feature>
<comment type="subcellular location">
    <subcellularLocation>
        <location evidence="1">Membrane</location>
    </subcellularLocation>
</comment>
<dbReference type="AlphaFoldDB" id="A0A5C6AZG6"/>
<keyword evidence="3" id="KW-0472">Membrane</keyword>
<organism evidence="7 8">
    <name type="scientific">Stieleria varia</name>
    <dbReference type="NCBI Taxonomy" id="2528005"/>
    <lineage>
        <taxon>Bacteria</taxon>
        <taxon>Pseudomonadati</taxon>
        <taxon>Planctomycetota</taxon>
        <taxon>Planctomycetia</taxon>
        <taxon>Pirellulales</taxon>
        <taxon>Pirellulaceae</taxon>
        <taxon>Stieleria</taxon>
    </lineage>
</organism>
<dbReference type="GO" id="GO:0009306">
    <property type="term" value="P:protein secretion"/>
    <property type="evidence" value="ECO:0007669"/>
    <property type="project" value="TreeGrafter"/>
</dbReference>
<feature type="compositionally biased region" description="Basic and acidic residues" evidence="4">
    <location>
        <begin position="587"/>
        <end position="641"/>
    </location>
</feature>
<proteinExistence type="predicted"/>
<name>A0A5C6AZG6_9BACT</name>
<dbReference type="Gene3D" id="3.30.1370.120">
    <property type="match status" value="3"/>
</dbReference>
<dbReference type="PANTHER" id="PTHR30332">
    <property type="entry name" value="PROBABLE GENERAL SECRETION PATHWAY PROTEIN D"/>
    <property type="match status" value="1"/>
</dbReference>
<dbReference type="PANTHER" id="PTHR30332:SF24">
    <property type="entry name" value="SECRETIN GSPD-RELATED"/>
    <property type="match status" value="1"/>
</dbReference>
<feature type="chain" id="PRO_5023146486" evidence="5">
    <location>
        <begin position="25"/>
        <end position="1032"/>
    </location>
</feature>